<dbReference type="Proteomes" id="UP000264779">
    <property type="component" value="Unassembled WGS sequence"/>
</dbReference>
<evidence type="ECO:0000313" key="3">
    <source>
        <dbReference type="Proteomes" id="UP000263517"/>
    </source>
</evidence>
<name>A0A350P0W3_9ALTE</name>
<dbReference type="RefSeq" id="WP_272965268.1">
    <property type="nucleotide sequence ID" value="NZ_CALBIY010000020.1"/>
</dbReference>
<accession>A0A350P0W3</accession>
<sequence length="103" mass="11556">MYHLEIYAKNGSTLLEKITVESSVIPRIGETMYLGELMSYTPDDLSIFLVRDVSYSIGKNSDQNIYVECVASSRANHQHADALTSKRNILLTELGWLSEQGQS</sequence>
<gene>
    <name evidence="1" type="ORF">DCW74_04240</name>
    <name evidence="2" type="ORF">DEB45_13020</name>
</gene>
<evidence type="ECO:0000313" key="2">
    <source>
        <dbReference type="EMBL" id="HBU52172.1"/>
    </source>
</evidence>
<organism evidence="1 3">
    <name type="scientific">Alteromonas australica</name>
    <dbReference type="NCBI Taxonomy" id="589873"/>
    <lineage>
        <taxon>Bacteria</taxon>
        <taxon>Pseudomonadati</taxon>
        <taxon>Pseudomonadota</taxon>
        <taxon>Gammaproteobacteria</taxon>
        <taxon>Alteromonadales</taxon>
        <taxon>Alteromonadaceae</taxon>
        <taxon>Alteromonas/Salinimonas group</taxon>
        <taxon>Alteromonas</taxon>
    </lineage>
</organism>
<dbReference type="Proteomes" id="UP000263517">
    <property type="component" value="Unassembled WGS sequence"/>
</dbReference>
<protein>
    <submittedName>
        <fullName evidence="1">Uncharacterized protein</fullName>
    </submittedName>
</protein>
<dbReference type="EMBL" id="DNAN01000145">
    <property type="protein sequence ID" value="HAW74930.1"/>
    <property type="molecule type" value="Genomic_DNA"/>
</dbReference>
<comment type="caution">
    <text evidence="1">The sequence shown here is derived from an EMBL/GenBank/DDBJ whole genome shotgun (WGS) entry which is preliminary data.</text>
</comment>
<proteinExistence type="predicted"/>
<evidence type="ECO:0000313" key="4">
    <source>
        <dbReference type="Proteomes" id="UP000264779"/>
    </source>
</evidence>
<evidence type="ECO:0000313" key="1">
    <source>
        <dbReference type="EMBL" id="HAW74930.1"/>
    </source>
</evidence>
<dbReference type="AlphaFoldDB" id="A0A350P0W3"/>
<reference evidence="3 4" key="1">
    <citation type="journal article" date="2018" name="Nat. Biotechnol.">
        <title>A standardized bacterial taxonomy based on genome phylogeny substantially revises the tree of life.</title>
        <authorList>
            <person name="Parks D.H."/>
            <person name="Chuvochina M."/>
            <person name="Waite D.W."/>
            <person name="Rinke C."/>
            <person name="Skarshewski A."/>
            <person name="Chaumeil P.A."/>
            <person name="Hugenholtz P."/>
        </authorList>
    </citation>
    <scope>NUCLEOTIDE SEQUENCE [LARGE SCALE GENOMIC DNA]</scope>
    <source>
        <strain evidence="2">UBA11621</strain>
        <strain evidence="1">UBA11978</strain>
    </source>
</reference>
<dbReference type="EMBL" id="DONK01000198">
    <property type="protein sequence ID" value="HBU52172.1"/>
    <property type="molecule type" value="Genomic_DNA"/>
</dbReference>